<keyword evidence="2" id="KW-1185">Reference proteome</keyword>
<feature type="non-terminal residue" evidence="1">
    <location>
        <position position="1"/>
    </location>
</feature>
<evidence type="ECO:0000313" key="1">
    <source>
        <dbReference type="EMBL" id="GIL51526.1"/>
    </source>
</evidence>
<comment type="caution">
    <text evidence="1">The sequence shown here is derived from an EMBL/GenBank/DDBJ whole genome shotgun (WGS) entry which is preliminary data.</text>
</comment>
<dbReference type="Proteomes" id="UP000747399">
    <property type="component" value="Unassembled WGS sequence"/>
</dbReference>
<name>A0A8J4B0Z3_9CHLO</name>
<organism evidence="1 2">
    <name type="scientific">Volvox africanus</name>
    <dbReference type="NCBI Taxonomy" id="51714"/>
    <lineage>
        <taxon>Eukaryota</taxon>
        <taxon>Viridiplantae</taxon>
        <taxon>Chlorophyta</taxon>
        <taxon>core chlorophytes</taxon>
        <taxon>Chlorophyceae</taxon>
        <taxon>CS clade</taxon>
        <taxon>Chlamydomonadales</taxon>
        <taxon>Volvocaceae</taxon>
        <taxon>Volvox</taxon>
    </lineage>
</organism>
<dbReference type="AlphaFoldDB" id="A0A8J4B0Z3"/>
<accession>A0A8J4B0Z3</accession>
<dbReference type="EMBL" id="BNCO01000011">
    <property type="protein sequence ID" value="GIL51526.1"/>
    <property type="molecule type" value="Genomic_DNA"/>
</dbReference>
<sequence length="123" mass="13378">ATTLLVGPATDLSIVGLTKSPPWGLCSVDAAAGAIRARVRLSLPPPPPPPPPSSLRRTSFDNAATLDCRTLRWVPDLDARALSWAALSVLGEERYRVEVELLNMAQIAPQAYRRLRIKLREGL</sequence>
<reference evidence="1" key="1">
    <citation type="journal article" date="2021" name="Proc. Natl. Acad. Sci. U.S.A.">
        <title>Three genomes in the algal genus Volvox reveal the fate of a haploid sex-determining region after a transition to homothallism.</title>
        <authorList>
            <person name="Yamamoto K."/>
            <person name="Hamaji T."/>
            <person name="Kawai-Toyooka H."/>
            <person name="Matsuzaki R."/>
            <person name="Takahashi F."/>
            <person name="Nishimura Y."/>
            <person name="Kawachi M."/>
            <person name="Noguchi H."/>
            <person name="Minakuchi Y."/>
            <person name="Umen J.G."/>
            <person name="Toyoda A."/>
            <person name="Nozaki H."/>
        </authorList>
    </citation>
    <scope>NUCLEOTIDE SEQUENCE</scope>
    <source>
        <strain evidence="1">NIES-3780</strain>
    </source>
</reference>
<protein>
    <submittedName>
        <fullName evidence="1">Uncharacterized protein</fullName>
    </submittedName>
</protein>
<proteinExistence type="predicted"/>
<evidence type="ECO:0000313" key="2">
    <source>
        <dbReference type="Proteomes" id="UP000747399"/>
    </source>
</evidence>
<gene>
    <name evidence="1" type="ORF">Vafri_7489</name>
</gene>